<evidence type="ECO:0000313" key="3">
    <source>
        <dbReference type="EMBL" id="QEG37049.1"/>
    </source>
</evidence>
<sequence>MDPSNSQTSTPKPNPIARTGGRVLRLVLLIYLGICLLLMVMESRLIYIPPPARDAYVEAERLGGEEARFQAEDQTNLHGWYFPKSGSKRAIVYFHGNGEDADQNVDLGAYLRDCLDASILVFDYRGYGHSEGTPDEDGIIGDSVAAQKWLAKQTHLDPSKVILFGRSLGGGVAVAAAEQLGAKALILHSTFANMDDIAASQYPFIPVRWLMRNPFRSLQRMKHFTGPVLQFHGTADELIPIEYARPLYEAVTNKHKKFVEIPGGRHNDPLAANFCEVVNEFLIGIEPSETSK</sequence>
<reference evidence="3 4" key="1">
    <citation type="submission" date="2019-08" db="EMBL/GenBank/DDBJ databases">
        <title>Deep-cultivation of Planctomycetes and their phenomic and genomic characterization uncovers novel biology.</title>
        <authorList>
            <person name="Wiegand S."/>
            <person name="Jogler M."/>
            <person name="Boedeker C."/>
            <person name="Pinto D."/>
            <person name="Vollmers J."/>
            <person name="Rivas-Marin E."/>
            <person name="Kohn T."/>
            <person name="Peeters S.H."/>
            <person name="Heuer A."/>
            <person name="Rast P."/>
            <person name="Oberbeckmann S."/>
            <person name="Bunk B."/>
            <person name="Jeske O."/>
            <person name="Meyerdierks A."/>
            <person name="Storesund J.E."/>
            <person name="Kallscheuer N."/>
            <person name="Luecker S."/>
            <person name="Lage O.M."/>
            <person name="Pohl T."/>
            <person name="Merkel B.J."/>
            <person name="Hornburger P."/>
            <person name="Mueller R.-W."/>
            <person name="Bruemmer F."/>
            <person name="Labrenz M."/>
            <person name="Spormann A.M."/>
            <person name="Op den Camp H."/>
            <person name="Overmann J."/>
            <person name="Amann R."/>
            <person name="Jetten M.S.M."/>
            <person name="Mascher T."/>
            <person name="Medema M.H."/>
            <person name="Devos D.P."/>
            <person name="Kaster A.-K."/>
            <person name="Ovreas L."/>
            <person name="Rohde M."/>
            <person name="Galperin M.Y."/>
            <person name="Jogler C."/>
        </authorList>
    </citation>
    <scope>NUCLEOTIDE SEQUENCE [LARGE SCALE GENOMIC DNA]</scope>
    <source>
        <strain evidence="3 4">Pr1d</strain>
    </source>
</reference>
<dbReference type="Proteomes" id="UP000323917">
    <property type="component" value="Chromosome"/>
</dbReference>
<dbReference type="InterPro" id="IPR000073">
    <property type="entry name" value="AB_hydrolase_1"/>
</dbReference>
<dbReference type="InterPro" id="IPR029058">
    <property type="entry name" value="AB_hydrolase_fold"/>
</dbReference>
<evidence type="ECO:0000313" key="4">
    <source>
        <dbReference type="Proteomes" id="UP000323917"/>
    </source>
</evidence>
<keyword evidence="4" id="KW-1185">Reference proteome</keyword>
<keyword evidence="1" id="KW-0472">Membrane</keyword>
<dbReference type="AlphaFoldDB" id="A0A5B9QGK8"/>
<dbReference type="KEGG" id="bgok:Pr1d_43890"/>
<accession>A0A5B9QGK8</accession>
<keyword evidence="1" id="KW-0812">Transmembrane</keyword>
<evidence type="ECO:0000256" key="1">
    <source>
        <dbReference type="SAM" id="Phobius"/>
    </source>
</evidence>
<dbReference type="GO" id="GO:0016787">
    <property type="term" value="F:hydrolase activity"/>
    <property type="evidence" value="ECO:0007669"/>
    <property type="project" value="UniProtKB-KW"/>
</dbReference>
<dbReference type="PANTHER" id="PTHR12277:SF81">
    <property type="entry name" value="PROTEIN ABHD13"/>
    <property type="match status" value="1"/>
</dbReference>
<keyword evidence="3" id="KW-0378">Hydrolase</keyword>
<dbReference type="Gene3D" id="3.40.50.1820">
    <property type="entry name" value="alpha/beta hydrolase"/>
    <property type="match status" value="1"/>
</dbReference>
<dbReference type="EMBL" id="CP042913">
    <property type="protein sequence ID" value="QEG37049.1"/>
    <property type="molecule type" value="Genomic_DNA"/>
</dbReference>
<dbReference type="RefSeq" id="WP_148075328.1">
    <property type="nucleotide sequence ID" value="NZ_CP042913.1"/>
</dbReference>
<keyword evidence="1" id="KW-1133">Transmembrane helix</keyword>
<feature type="domain" description="AB hydrolase-1" evidence="2">
    <location>
        <begin position="90"/>
        <end position="192"/>
    </location>
</feature>
<dbReference type="Pfam" id="PF00561">
    <property type="entry name" value="Abhydrolase_1"/>
    <property type="match status" value="1"/>
</dbReference>
<dbReference type="PANTHER" id="PTHR12277">
    <property type="entry name" value="ALPHA/BETA HYDROLASE DOMAIN-CONTAINING PROTEIN"/>
    <property type="match status" value="1"/>
</dbReference>
<name>A0A5B9QGK8_9BACT</name>
<organism evidence="3 4">
    <name type="scientific">Bythopirellula goksoeyrii</name>
    <dbReference type="NCBI Taxonomy" id="1400387"/>
    <lineage>
        <taxon>Bacteria</taxon>
        <taxon>Pseudomonadati</taxon>
        <taxon>Planctomycetota</taxon>
        <taxon>Planctomycetia</taxon>
        <taxon>Pirellulales</taxon>
        <taxon>Lacipirellulaceae</taxon>
        <taxon>Bythopirellula</taxon>
    </lineage>
</organism>
<protein>
    <submittedName>
        <fullName evidence="3">Alpha/beta hydrolase family protein</fullName>
    </submittedName>
</protein>
<dbReference type="SUPFAM" id="SSF53474">
    <property type="entry name" value="alpha/beta-Hydrolases"/>
    <property type="match status" value="1"/>
</dbReference>
<gene>
    <name evidence="3" type="ORF">Pr1d_43890</name>
</gene>
<feature type="transmembrane region" description="Helical" evidence="1">
    <location>
        <begin position="23"/>
        <end position="41"/>
    </location>
</feature>
<proteinExistence type="predicted"/>
<evidence type="ECO:0000259" key="2">
    <source>
        <dbReference type="Pfam" id="PF00561"/>
    </source>
</evidence>
<dbReference type="OrthoDB" id="9777090at2"/>